<protein>
    <submittedName>
        <fullName evidence="4">Alpha/beta fold hydrolase</fullName>
    </submittedName>
</protein>
<evidence type="ECO:0000313" key="4">
    <source>
        <dbReference type="EMBL" id="MDD7967875.1"/>
    </source>
</evidence>
<dbReference type="PRINTS" id="PR00111">
    <property type="entry name" value="ABHYDROLASE"/>
</dbReference>
<proteinExistence type="predicted"/>
<organism evidence="4 5">
    <name type="scientific">Actinomycetospora lemnae</name>
    <dbReference type="NCBI Taxonomy" id="3019891"/>
    <lineage>
        <taxon>Bacteria</taxon>
        <taxon>Bacillati</taxon>
        <taxon>Actinomycetota</taxon>
        <taxon>Actinomycetes</taxon>
        <taxon>Pseudonocardiales</taxon>
        <taxon>Pseudonocardiaceae</taxon>
        <taxon>Actinomycetospora</taxon>
    </lineage>
</organism>
<dbReference type="Gene3D" id="3.40.50.1820">
    <property type="entry name" value="alpha/beta hydrolase"/>
    <property type="match status" value="1"/>
</dbReference>
<comment type="caution">
    <text evidence="4">The sequence shown here is derived from an EMBL/GenBank/DDBJ whole genome shotgun (WGS) entry which is preliminary data.</text>
</comment>
<evidence type="ECO:0000256" key="1">
    <source>
        <dbReference type="ARBA" id="ARBA00022801"/>
    </source>
</evidence>
<dbReference type="InterPro" id="IPR000073">
    <property type="entry name" value="AB_hydrolase_1"/>
</dbReference>
<dbReference type="InterPro" id="IPR029058">
    <property type="entry name" value="AB_hydrolase_fold"/>
</dbReference>
<evidence type="ECO:0000256" key="2">
    <source>
        <dbReference type="SAM" id="MobiDB-lite"/>
    </source>
</evidence>
<feature type="domain" description="AB hydrolase-1" evidence="3">
    <location>
        <begin position="13"/>
        <end position="245"/>
    </location>
</feature>
<gene>
    <name evidence="4" type="ORF">PGB27_21245</name>
</gene>
<dbReference type="InterPro" id="IPR050266">
    <property type="entry name" value="AB_hydrolase_sf"/>
</dbReference>
<name>A0ABT5SYD8_9PSEU</name>
<dbReference type="Pfam" id="PF12697">
    <property type="entry name" value="Abhydrolase_6"/>
    <property type="match status" value="1"/>
</dbReference>
<keyword evidence="1 4" id="KW-0378">Hydrolase</keyword>
<dbReference type="GO" id="GO:0016787">
    <property type="term" value="F:hydrolase activity"/>
    <property type="evidence" value="ECO:0007669"/>
    <property type="project" value="UniProtKB-KW"/>
</dbReference>
<dbReference type="Proteomes" id="UP001300763">
    <property type="component" value="Unassembled WGS sequence"/>
</dbReference>
<dbReference type="EMBL" id="JAQZAO010000009">
    <property type="protein sequence ID" value="MDD7967875.1"/>
    <property type="molecule type" value="Genomic_DNA"/>
</dbReference>
<evidence type="ECO:0000313" key="5">
    <source>
        <dbReference type="Proteomes" id="UP001300763"/>
    </source>
</evidence>
<dbReference type="PANTHER" id="PTHR43798:SF31">
    <property type="entry name" value="AB HYDROLASE SUPERFAMILY PROTEIN YCLE"/>
    <property type="match status" value="1"/>
</dbReference>
<evidence type="ECO:0000259" key="3">
    <source>
        <dbReference type="Pfam" id="PF12697"/>
    </source>
</evidence>
<sequence>MLSHLDQGAGPPVVLLHGGALDHRLWEPQIAALARTHRVIAPDLRGHGASPTPTAPFRHVDDLAALLRHLDVGPAAVAGVSLGASVAVDLALEAPELVTELVVSGAGASGAEFRDPATLDLLARWAAAEQAGDRALWTAIFLELGFGVGRPLAGVAPDVLAHVRRMTDDTLDHHVPDGAPVLPTPVPDVAARLSTLRLPVLAVVGLLDSPDHQRMAREVARAAGGRVVEVPGAGHYPNLEHPELVTGALQAFLGAQGRDARRIQSRPRIGRTTGTKP</sequence>
<dbReference type="PANTHER" id="PTHR43798">
    <property type="entry name" value="MONOACYLGLYCEROL LIPASE"/>
    <property type="match status" value="1"/>
</dbReference>
<reference evidence="4 5" key="1">
    <citation type="submission" date="2023-02" db="EMBL/GenBank/DDBJ databases">
        <title>Genome sequencing required for Actinomycetospora new species description.</title>
        <authorList>
            <person name="Saimee Y."/>
            <person name="Duangmal K."/>
        </authorList>
    </citation>
    <scope>NUCLEOTIDE SEQUENCE [LARGE SCALE GENOMIC DNA]</scope>
    <source>
        <strain evidence="4 5">DW7H6</strain>
    </source>
</reference>
<keyword evidence="5" id="KW-1185">Reference proteome</keyword>
<dbReference type="RefSeq" id="WP_274202394.1">
    <property type="nucleotide sequence ID" value="NZ_JAQZAO010000009.1"/>
</dbReference>
<accession>A0ABT5SYD8</accession>
<dbReference type="SUPFAM" id="SSF53474">
    <property type="entry name" value="alpha/beta-Hydrolases"/>
    <property type="match status" value="1"/>
</dbReference>
<feature type="region of interest" description="Disordered" evidence="2">
    <location>
        <begin position="256"/>
        <end position="277"/>
    </location>
</feature>